<name>A0A6M3LLH3_9ZZZZ</name>
<protein>
    <submittedName>
        <fullName evidence="1">Uncharacterized protein</fullName>
    </submittedName>
</protein>
<dbReference type="AlphaFoldDB" id="A0A6M3LLH3"/>
<gene>
    <name evidence="1" type="ORF">MM415B05544_0005</name>
</gene>
<sequence>MKQTNKDDIGHIFKNIAQRRGLSVDGSFKVRQSDLDEIWKIIENDKEESNEQAE</sequence>
<dbReference type="EMBL" id="MT143295">
    <property type="protein sequence ID" value="QJA95209.1"/>
    <property type="molecule type" value="Genomic_DNA"/>
</dbReference>
<evidence type="ECO:0000313" key="1">
    <source>
        <dbReference type="EMBL" id="QJA95209.1"/>
    </source>
</evidence>
<organism evidence="1">
    <name type="scientific">viral metagenome</name>
    <dbReference type="NCBI Taxonomy" id="1070528"/>
    <lineage>
        <taxon>unclassified sequences</taxon>
        <taxon>metagenomes</taxon>
        <taxon>organismal metagenomes</taxon>
    </lineage>
</organism>
<proteinExistence type="predicted"/>
<reference evidence="1" key="1">
    <citation type="submission" date="2020-03" db="EMBL/GenBank/DDBJ databases">
        <title>The deep terrestrial virosphere.</title>
        <authorList>
            <person name="Holmfeldt K."/>
            <person name="Nilsson E."/>
            <person name="Simone D."/>
            <person name="Lopez-Fernandez M."/>
            <person name="Wu X."/>
            <person name="de Brujin I."/>
            <person name="Lundin D."/>
            <person name="Andersson A."/>
            <person name="Bertilsson S."/>
            <person name="Dopson M."/>
        </authorList>
    </citation>
    <scope>NUCLEOTIDE SEQUENCE</scope>
    <source>
        <strain evidence="1">MM415B05544</strain>
    </source>
</reference>
<accession>A0A6M3LLH3</accession>